<evidence type="ECO:0000256" key="5">
    <source>
        <dbReference type="ARBA" id="ARBA00042275"/>
    </source>
</evidence>
<dbReference type="GO" id="GO:0005829">
    <property type="term" value="C:cytosol"/>
    <property type="evidence" value="ECO:0007669"/>
    <property type="project" value="TreeGrafter"/>
</dbReference>
<organism evidence="8 9">
    <name type="scientific">Candidula unifasciata</name>
    <dbReference type="NCBI Taxonomy" id="100452"/>
    <lineage>
        <taxon>Eukaryota</taxon>
        <taxon>Metazoa</taxon>
        <taxon>Spiralia</taxon>
        <taxon>Lophotrochozoa</taxon>
        <taxon>Mollusca</taxon>
        <taxon>Gastropoda</taxon>
        <taxon>Heterobranchia</taxon>
        <taxon>Euthyneura</taxon>
        <taxon>Panpulmonata</taxon>
        <taxon>Eupulmonata</taxon>
        <taxon>Stylommatophora</taxon>
        <taxon>Helicina</taxon>
        <taxon>Helicoidea</taxon>
        <taxon>Geomitridae</taxon>
        <taxon>Candidula</taxon>
    </lineage>
</organism>
<evidence type="ECO:0000256" key="6">
    <source>
        <dbReference type="PIRSR" id="PIRSR613078-1"/>
    </source>
</evidence>
<evidence type="ECO:0000313" key="8">
    <source>
        <dbReference type="EMBL" id="CAG5136134.1"/>
    </source>
</evidence>
<dbReference type="AlphaFoldDB" id="A0A8S4A4I9"/>
<evidence type="ECO:0000256" key="4">
    <source>
        <dbReference type="ARBA" id="ARBA00040907"/>
    </source>
</evidence>
<evidence type="ECO:0000256" key="2">
    <source>
        <dbReference type="ARBA" id="ARBA00022801"/>
    </source>
</evidence>
<dbReference type="Proteomes" id="UP000678393">
    <property type="component" value="Unassembled WGS sequence"/>
</dbReference>
<dbReference type="InterPro" id="IPR013078">
    <property type="entry name" value="His_Pase_superF_clade-1"/>
</dbReference>
<dbReference type="PROSITE" id="PS00175">
    <property type="entry name" value="PG_MUTASE"/>
    <property type="match status" value="1"/>
</dbReference>
<dbReference type="GO" id="GO:0043456">
    <property type="term" value="P:regulation of pentose-phosphate shunt"/>
    <property type="evidence" value="ECO:0007669"/>
    <property type="project" value="TreeGrafter"/>
</dbReference>
<comment type="catalytic activity">
    <reaction evidence="1">
        <text>beta-D-fructose 2,6-bisphosphate + H2O = beta-D-fructose 6-phosphate + phosphate</text>
        <dbReference type="Rhea" id="RHEA:17289"/>
        <dbReference type="ChEBI" id="CHEBI:15377"/>
        <dbReference type="ChEBI" id="CHEBI:43474"/>
        <dbReference type="ChEBI" id="CHEBI:57634"/>
        <dbReference type="ChEBI" id="CHEBI:58579"/>
        <dbReference type="EC" id="3.1.3.46"/>
    </reaction>
</comment>
<feature type="binding site" evidence="7">
    <location>
        <position position="61"/>
    </location>
    <ligand>
        <name>substrate</name>
    </ligand>
</feature>
<dbReference type="InterPro" id="IPR001345">
    <property type="entry name" value="PG/BPGM_mutase_AS"/>
</dbReference>
<comment type="similarity">
    <text evidence="3">Belongs to the phosphoglycerate mutase family.</text>
</comment>
<proteinExistence type="inferred from homology"/>
<dbReference type="EMBL" id="CAJHNH020008494">
    <property type="protein sequence ID" value="CAG5136134.1"/>
    <property type="molecule type" value="Genomic_DNA"/>
</dbReference>
<evidence type="ECO:0000256" key="1">
    <source>
        <dbReference type="ARBA" id="ARBA00000464"/>
    </source>
</evidence>
<dbReference type="GO" id="GO:0004331">
    <property type="term" value="F:fructose-2,6-bisphosphate 2-phosphatase activity"/>
    <property type="evidence" value="ECO:0007669"/>
    <property type="project" value="UniProtKB-EC"/>
</dbReference>
<dbReference type="PANTHER" id="PTHR46517:SF1">
    <property type="entry name" value="FRUCTOSE-2,6-BISPHOSPHATASE TIGAR"/>
    <property type="match status" value="1"/>
</dbReference>
<feature type="binding site" evidence="7">
    <location>
        <begin position="11"/>
        <end position="18"/>
    </location>
    <ligand>
        <name>substrate</name>
    </ligand>
</feature>
<keyword evidence="2" id="KW-0378">Hydrolase</keyword>
<keyword evidence="9" id="KW-1185">Reference proteome</keyword>
<dbReference type="SMART" id="SM00855">
    <property type="entry name" value="PGAM"/>
    <property type="match status" value="1"/>
</dbReference>
<sequence>MSRKFLISLVRHGETMENRQKIMQGQLDTKLSDVGVKQAQLLANRLKNDRFTHVYSSDLARAADTAWAIVETNKSFSAHLTLDRRLRERGFGNLEGKLLPEYKKAAEKANVPMQDYTPEGGETIEQVTARAKDFFEELCKLMAEPLLDLKSTSPLGLGKSISHHGSSSSCQHSDTQVTSVTQAVSAPQLSSVHRGTYLTHILMQEEQKREAQPSQQPLSIDIPVCYKSPPSEVIVANGIHESVAGPVKESTPGVCSTGLDISKPQSSYSVHDPSVLIVSHGLLLRELKRLILKSYSGQLEGNLAKEARLICPNTGLSQFGMSVSVQGNSVVTKCEHVYVINDTQHLVSSSEDLLTKFQGAL</sequence>
<feature type="active site" description="Tele-phosphohistidine intermediate" evidence="6">
    <location>
        <position position="12"/>
    </location>
</feature>
<protein>
    <recommendedName>
        <fullName evidence="4">Fructose-2,6-bisphosphatase TIGAR</fullName>
    </recommendedName>
    <alternativeName>
        <fullName evidence="5">TP53-induced glycolysis and apoptosis regulator</fullName>
    </alternativeName>
</protein>
<name>A0A8S4A4I9_9EUPU</name>
<dbReference type="GO" id="GO:0045820">
    <property type="term" value="P:negative regulation of glycolytic process"/>
    <property type="evidence" value="ECO:0007669"/>
    <property type="project" value="TreeGrafter"/>
</dbReference>
<evidence type="ECO:0000256" key="3">
    <source>
        <dbReference type="ARBA" id="ARBA00038362"/>
    </source>
</evidence>
<evidence type="ECO:0000313" key="9">
    <source>
        <dbReference type="Proteomes" id="UP000678393"/>
    </source>
</evidence>
<reference evidence="8" key="1">
    <citation type="submission" date="2021-04" db="EMBL/GenBank/DDBJ databases">
        <authorList>
            <consortium name="Molecular Ecology Group"/>
        </authorList>
    </citation>
    <scope>NUCLEOTIDE SEQUENCE</scope>
</reference>
<dbReference type="SUPFAM" id="SSF53254">
    <property type="entry name" value="Phosphoglycerate mutase-like"/>
    <property type="match status" value="1"/>
</dbReference>
<dbReference type="CDD" id="cd07067">
    <property type="entry name" value="HP_PGM_like"/>
    <property type="match status" value="1"/>
</dbReference>
<dbReference type="Pfam" id="PF00300">
    <property type="entry name" value="His_Phos_1"/>
    <property type="match status" value="1"/>
</dbReference>
<accession>A0A8S4A4I9</accession>
<dbReference type="OrthoDB" id="354304at2759"/>
<comment type="caution">
    <text evidence="8">The sequence shown here is derived from an EMBL/GenBank/DDBJ whole genome shotgun (WGS) entry which is preliminary data.</text>
</comment>
<dbReference type="Gene3D" id="3.40.50.1240">
    <property type="entry name" value="Phosphoglycerate mutase-like"/>
    <property type="match status" value="1"/>
</dbReference>
<evidence type="ECO:0000256" key="7">
    <source>
        <dbReference type="PIRSR" id="PIRSR613078-2"/>
    </source>
</evidence>
<dbReference type="InterPro" id="IPR051695">
    <property type="entry name" value="Phosphoglycerate_Mutase"/>
</dbReference>
<gene>
    <name evidence="8" type="ORF">CUNI_LOCUS21692</name>
</gene>
<feature type="active site" description="Proton donor/acceptor" evidence="6">
    <location>
        <position position="88"/>
    </location>
</feature>
<dbReference type="PANTHER" id="PTHR46517">
    <property type="entry name" value="FRUCTOSE-2,6-BISPHOSPHATASE TIGAR"/>
    <property type="match status" value="1"/>
</dbReference>
<dbReference type="InterPro" id="IPR029033">
    <property type="entry name" value="His_PPase_superfam"/>
</dbReference>